<dbReference type="Proteomes" id="UP001235712">
    <property type="component" value="Unassembled WGS sequence"/>
</dbReference>
<feature type="compositionally biased region" description="Acidic residues" evidence="1">
    <location>
        <begin position="241"/>
        <end position="256"/>
    </location>
</feature>
<keyword evidence="2" id="KW-1133">Transmembrane helix</keyword>
<feature type="region of interest" description="Disordered" evidence="1">
    <location>
        <begin position="193"/>
        <end position="270"/>
    </location>
</feature>
<protein>
    <submittedName>
        <fullName evidence="3">Uncharacterized protein</fullName>
    </submittedName>
</protein>
<feature type="region of interest" description="Disordered" evidence="1">
    <location>
        <begin position="73"/>
        <end position="96"/>
    </location>
</feature>
<feature type="transmembrane region" description="Helical" evidence="2">
    <location>
        <begin position="13"/>
        <end position="33"/>
    </location>
</feature>
<accession>A0ABT9PDV2</accession>
<dbReference type="RefSeq" id="WP_307250127.1">
    <property type="nucleotide sequence ID" value="NZ_JAUSQZ010000001.1"/>
</dbReference>
<evidence type="ECO:0000313" key="4">
    <source>
        <dbReference type="Proteomes" id="UP001235712"/>
    </source>
</evidence>
<evidence type="ECO:0000256" key="1">
    <source>
        <dbReference type="SAM" id="MobiDB-lite"/>
    </source>
</evidence>
<feature type="compositionally biased region" description="Basic and acidic residues" evidence="1">
    <location>
        <begin position="210"/>
        <end position="224"/>
    </location>
</feature>
<feature type="compositionally biased region" description="Low complexity" evidence="1">
    <location>
        <begin position="73"/>
        <end position="87"/>
    </location>
</feature>
<organism evidence="3 4">
    <name type="scientific">Kineosporia succinea</name>
    <dbReference type="NCBI Taxonomy" id="84632"/>
    <lineage>
        <taxon>Bacteria</taxon>
        <taxon>Bacillati</taxon>
        <taxon>Actinomycetota</taxon>
        <taxon>Actinomycetes</taxon>
        <taxon>Kineosporiales</taxon>
        <taxon>Kineosporiaceae</taxon>
        <taxon>Kineosporia</taxon>
    </lineage>
</organism>
<gene>
    <name evidence="3" type="ORF">J2S57_006633</name>
</gene>
<reference evidence="3 4" key="1">
    <citation type="submission" date="2023-07" db="EMBL/GenBank/DDBJ databases">
        <title>Sequencing the genomes of 1000 actinobacteria strains.</title>
        <authorList>
            <person name="Klenk H.-P."/>
        </authorList>
    </citation>
    <scope>NUCLEOTIDE SEQUENCE [LARGE SCALE GENOMIC DNA]</scope>
    <source>
        <strain evidence="3 4">DSM 44388</strain>
    </source>
</reference>
<feature type="transmembrane region" description="Helical" evidence="2">
    <location>
        <begin position="45"/>
        <end position="64"/>
    </location>
</feature>
<dbReference type="EMBL" id="JAUSQZ010000001">
    <property type="protein sequence ID" value="MDP9830884.1"/>
    <property type="molecule type" value="Genomic_DNA"/>
</dbReference>
<sequence length="270" mass="28852">MNIAGKLDANADLIVVIAVAGALITIVLGIVIGQLKLEWLKQRQATAWTLVAVLTIGAALTAAIRSATVDRSTTSSSASSSTSSASAGARIVSPERDQEVERDFVLTADLTDDLAEGEEVHLRHRLVGTLPWSVWTEPCRVLAGRVTCTGTMGFVYQKVKYYELDLLVLHVPASARRDLTLDAPEGTTSLAHTLVHRAEARRPAKKTTKPQRDDPVSHPNRTSDPDPDPTASFGPTPEVTASEDEEFSTPEPEPSDEPPSPTGEEDGGSP</sequence>
<keyword evidence="2" id="KW-0812">Transmembrane</keyword>
<evidence type="ECO:0000256" key="2">
    <source>
        <dbReference type="SAM" id="Phobius"/>
    </source>
</evidence>
<comment type="caution">
    <text evidence="3">The sequence shown here is derived from an EMBL/GenBank/DDBJ whole genome shotgun (WGS) entry which is preliminary data.</text>
</comment>
<keyword evidence="2" id="KW-0472">Membrane</keyword>
<name>A0ABT9PDV2_9ACTN</name>
<proteinExistence type="predicted"/>
<keyword evidence="4" id="KW-1185">Reference proteome</keyword>
<evidence type="ECO:0000313" key="3">
    <source>
        <dbReference type="EMBL" id="MDP9830884.1"/>
    </source>
</evidence>